<dbReference type="KEGG" id="ngv:CDO52_19850"/>
<comment type="subcellular location">
    <subcellularLocation>
        <location evidence="1">Periplasm</location>
    </subcellularLocation>
</comment>
<dbReference type="Proteomes" id="UP000215005">
    <property type="component" value="Chromosome"/>
</dbReference>
<organism evidence="6 7">
    <name type="scientific">Nocardiopsis gilva YIM 90087</name>
    <dbReference type="NCBI Taxonomy" id="1235441"/>
    <lineage>
        <taxon>Bacteria</taxon>
        <taxon>Bacillati</taxon>
        <taxon>Actinomycetota</taxon>
        <taxon>Actinomycetes</taxon>
        <taxon>Streptosporangiales</taxon>
        <taxon>Nocardiopsidaceae</taxon>
        <taxon>Nocardiopsis</taxon>
    </lineage>
</organism>
<dbReference type="OrthoDB" id="5348911at2"/>
<dbReference type="PROSITE" id="PS51257">
    <property type="entry name" value="PROKAR_LIPOPROTEIN"/>
    <property type="match status" value="1"/>
</dbReference>
<dbReference type="SUPFAM" id="SSF53850">
    <property type="entry name" value="Periplasmic binding protein-like II"/>
    <property type="match status" value="1"/>
</dbReference>
<proteinExistence type="inferred from homology"/>
<feature type="domain" description="Solute-binding protein family 3/N-terminal" evidence="5">
    <location>
        <begin position="46"/>
        <end position="271"/>
    </location>
</feature>
<dbReference type="SMART" id="SM00062">
    <property type="entry name" value="PBPb"/>
    <property type="match status" value="1"/>
</dbReference>
<dbReference type="EMBL" id="CP022753">
    <property type="protein sequence ID" value="ASU84755.1"/>
    <property type="molecule type" value="Genomic_DNA"/>
</dbReference>
<name>A0A223S9E9_9ACTN</name>
<evidence type="ECO:0000259" key="5">
    <source>
        <dbReference type="SMART" id="SM00062"/>
    </source>
</evidence>
<dbReference type="Gene3D" id="3.40.190.10">
    <property type="entry name" value="Periplasmic binding protein-like II"/>
    <property type="match status" value="2"/>
</dbReference>
<evidence type="ECO:0000256" key="2">
    <source>
        <dbReference type="ARBA" id="ARBA00010742"/>
    </source>
</evidence>
<comment type="similarity">
    <text evidence="2">Belongs to the bacterial solute-binding protein SsuA/TauA family.</text>
</comment>
<keyword evidence="7" id="KW-1185">Reference proteome</keyword>
<evidence type="ECO:0000256" key="3">
    <source>
        <dbReference type="ARBA" id="ARBA00022729"/>
    </source>
</evidence>
<feature type="signal peptide" evidence="4">
    <location>
        <begin position="1"/>
        <end position="21"/>
    </location>
</feature>
<feature type="chain" id="PRO_5039427881" evidence="4">
    <location>
        <begin position="22"/>
        <end position="316"/>
    </location>
</feature>
<dbReference type="PANTHER" id="PTHR30024">
    <property type="entry name" value="ALIPHATIC SULFONATES-BINDING PROTEIN-RELATED"/>
    <property type="match status" value="1"/>
</dbReference>
<protein>
    <submittedName>
        <fullName evidence="6">Nitrate ABC transporter substrate-binding protein</fullName>
    </submittedName>
</protein>
<evidence type="ECO:0000256" key="4">
    <source>
        <dbReference type="SAM" id="SignalP"/>
    </source>
</evidence>
<evidence type="ECO:0000313" key="6">
    <source>
        <dbReference type="EMBL" id="ASU84755.1"/>
    </source>
</evidence>
<dbReference type="Pfam" id="PF09084">
    <property type="entry name" value="NMT1"/>
    <property type="match status" value="1"/>
</dbReference>
<dbReference type="RefSeq" id="WP_017619296.1">
    <property type="nucleotide sequence ID" value="NZ_ANBG01000234.1"/>
</dbReference>
<evidence type="ECO:0000256" key="1">
    <source>
        <dbReference type="ARBA" id="ARBA00004418"/>
    </source>
</evidence>
<reference evidence="6 7" key="1">
    <citation type="submission" date="2017-08" db="EMBL/GenBank/DDBJ databases">
        <title>The complete genome sequence of Nocardiopsis gilva YIM 90087.</title>
        <authorList>
            <person name="Yin M."/>
            <person name="Tang S."/>
        </authorList>
    </citation>
    <scope>NUCLEOTIDE SEQUENCE [LARGE SCALE GENOMIC DNA]</scope>
    <source>
        <strain evidence="6 7">YIM 90087</strain>
    </source>
</reference>
<dbReference type="PANTHER" id="PTHR30024:SF47">
    <property type="entry name" value="TAURINE-BINDING PERIPLASMIC PROTEIN"/>
    <property type="match status" value="1"/>
</dbReference>
<gene>
    <name evidence="6" type="ORF">CDO52_19850</name>
</gene>
<accession>A0A223S9E9</accession>
<dbReference type="InterPro" id="IPR001638">
    <property type="entry name" value="Solute-binding_3/MltF_N"/>
</dbReference>
<keyword evidence="3 4" id="KW-0732">Signal</keyword>
<evidence type="ECO:0000313" key="7">
    <source>
        <dbReference type="Proteomes" id="UP000215005"/>
    </source>
</evidence>
<sequence length="316" mass="33786">MRRKILALTGVAALLATTACGGGDAAEKDGVTTLKIGSMPVVDTAALHLGIDQGYFEDLGIKLDITNVQGGAEAIPGVVSGDFDIAFSNVTSLIVAREKGLPLKVINNAVASTGKQKGDFGAVVVPEGSPITSAKDLAGKKVAVNTLKNIGDTTVRNSVRKDGGNPDDIEFVEMAFPDMPAAVEKKQVDAAWVVEPFLTMALDDGATEVASNFVDTHESLSVAVYFTSEKFLSENPEVAKSFTTAMSESQSYAQSHPEEVRRILTTYTKMDQNLIEEIRLPNYPSQKDTESAKVLGDLMQKDGLIENEPKLDELYQ</sequence>
<dbReference type="AlphaFoldDB" id="A0A223S9E9"/>
<dbReference type="InterPro" id="IPR015168">
    <property type="entry name" value="SsuA/THI5"/>
</dbReference>
<dbReference type="GO" id="GO:0042597">
    <property type="term" value="C:periplasmic space"/>
    <property type="evidence" value="ECO:0007669"/>
    <property type="project" value="UniProtKB-SubCell"/>
</dbReference>